<dbReference type="PANTHER" id="PTHR43133">
    <property type="entry name" value="RNA POLYMERASE ECF-TYPE SIGMA FACTO"/>
    <property type="match status" value="1"/>
</dbReference>
<reference evidence="8 9" key="1">
    <citation type="submission" date="2019-06" db="EMBL/GenBank/DDBJ databases">
        <authorList>
            <person name="Lee I."/>
            <person name="Jang G.I."/>
            <person name="Hwang C.Y."/>
        </authorList>
    </citation>
    <scope>NUCLEOTIDE SEQUENCE [LARGE SCALE GENOMIC DNA]</scope>
    <source>
        <strain evidence="8 9">PAMC 28131</strain>
    </source>
</reference>
<dbReference type="GO" id="GO:0006352">
    <property type="term" value="P:DNA-templated transcription initiation"/>
    <property type="evidence" value="ECO:0007669"/>
    <property type="project" value="InterPro"/>
</dbReference>
<dbReference type="OrthoDB" id="7041663at2"/>
<dbReference type="GO" id="GO:0016987">
    <property type="term" value="F:sigma factor activity"/>
    <property type="evidence" value="ECO:0007669"/>
    <property type="project" value="UniProtKB-KW"/>
</dbReference>
<dbReference type="EMBL" id="VFSU01000034">
    <property type="protein sequence ID" value="TPE58444.1"/>
    <property type="molecule type" value="Genomic_DNA"/>
</dbReference>
<dbReference type="InterPro" id="IPR013325">
    <property type="entry name" value="RNA_pol_sigma_r2"/>
</dbReference>
<evidence type="ECO:0000259" key="6">
    <source>
        <dbReference type="Pfam" id="PF04542"/>
    </source>
</evidence>
<dbReference type="Pfam" id="PF04542">
    <property type="entry name" value="Sigma70_r2"/>
    <property type="match status" value="1"/>
</dbReference>
<evidence type="ECO:0000256" key="1">
    <source>
        <dbReference type="ARBA" id="ARBA00010641"/>
    </source>
</evidence>
<dbReference type="Gene3D" id="1.10.1740.10">
    <property type="match status" value="1"/>
</dbReference>
<evidence type="ECO:0000313" key="8">
    <source>
        <dbReference type="EMBL" id="TPE58444.1"/>
    </source>
</evidence>
<keyword evidence="9" id="KW-1185">Reference proteome</keyword>
<keyword evidence="2" id="KW-0805">Transcription regulation</keyword>
<dbReference type="RefSeq" id="WP_140929297.1">
    <property type="nucleotide sequence ID" value="NZ_VFSU01000034.1"/>
</dbReference>
<accession>A0A501XDU2</accession>
<dbReference type="InterPro" id="IPR013249">
    <property type="entry name" value="RNA_pol_sigma70_r4_t2"/>
</dbReference>
<dbReference type="NCBIfam" id="TIGR02937">
    <property type="entry name" value="sigma70-ECF"/>
    <property type="match status" value="1"/>
</dbReference>
<dbReference type="AlphaFoldDB" id="A0A501XDU2"/>
<evidence type="ECO:0000256" key="4">
    <source>
        <dbReference type="ARBA" id="ARBA00023125"/>
    </source>
</evidence>
<feature type="domain" description="RNA polymerase sigma-70 region 2" evidence="6">
    <location>
        <begin position="27"/>
        <end position="92"/>
    </location>
</feature>
<gene>
    <name evidence="8" type="ORF">FJQ54_15305</name>
</gene>
<evidence type="ECO:0000256" key="2">
    <source>
        <dbReference type="ARBA" id="ARBA00023015"/>
    </source>
</evidence>
<evidence type="ECO:0000256" key="5">
    <source>
        <dbReference type="ARBA" id="ARBA00023163"/>
    </source>
</evidence>
<sequence>MRADGVTLGRLMAEAQRGDRRAYAQLLQECAGWLKRFYGRRVPPCQIDDLIQETLMSVHGKRATYDPARPFLPWLAAIARYRWVDQLRRSYRRNEVEIDSDMAALQDDEADVVARMSLDGLLAHLPPAQARAIELVKIEGLSIAEASRATGQSEPLVKVNIHRGLRKLSLIVEQMD</sequence>
<dbReference type="SUPFAM" id="SSF88946">
    <property type="entry name" value="Sigma2 domain of RNA polymerase sigma factors"/>
    <property type="match status" value="1"/>
</dbReference>
<name>A0A501XDU2_9SPHN</name>
<dbReference type="InterPro" id="IPR039425">
    <property type="entry name" value="RNA_pol_sigma-70-like"/>
</dbReference>
<dbReference type="InterPro" id="IPR014284">
    <property type="entry name" value="RNA_pol_sigma-70_dom"/>
</dbReference>
<dbReference type="Proteomes" id="UP000319897">
    <property type="component" value="Unassembled WGS sequence"/>
</dbReference>
<keyword evidence="3" id="KW-0731">Sigma factor</keyword>
<keyword evidence="5" id="KW-0804">Transcription</keyword>
<evidence type="ECO:0000256" key="3">
    <source>
        <dbReference type="ARBA" id="ARBA00023082"/>
    </source>
</evidence>
<keyword evidence="4" id="KW-0238">DNA-binding</keyword>
<evidence type="ECO:0000259" key="7">
    <source>
        <dbReference type="Pfam" id="PF08281"/>
    </source>
</evidence>
<dbReference type="InterPro" id="IPR036388">
    <property type="entry name" value="WH-like_DNA-bd_sf"/>
</dbReference>
<evidence type="ECO:0000313" key="9">
    <source>
        <dbReference type="Proteomes" id="UP000319897"/>
    </source>
</evidence>
<dbReference type="Pfam" id="PF08281">
    <property type="entry name" value="Sigma70_r4_2"/>
    <property type="match status" value="1"/>
</dbReference>
<dbReference type="InterPro" id="IPR013324">
    <property type="entry name" value="RNA_pol_sigma_r3/r4-like"/>
</dbReference>
<dbReference type="InterPro" id="IPR007627">
    <property type="entry name" value="RNA_pol_sigma70_r2"/>
</dbReference>
<protein>
    <submittedName>
        <fullName evidence="8">Sigma-70 family RNA polymerase sigma factor</fullName>
    </submittedName>
</protein>
<feature type="domain" description="RNA polymerase sigma factor 70 region 4 type 2" evidence="7">
    <location>
        <begin position="116"/>
        <end position="168"/>
    </location>
</feature>
<comment type="caution">
    <text evidence="8">The sequence shown here is derived from an EMBL/GenBank/DDBJ whole genome shotgun (WGS) entry which is preliminary data.</text>
</comment>
<dbReference type="Gene3D" id="1.10.10.10">
    <property type="entry name" value="Winged helix-like DNA-binding domain superfamily/Winged helix DNA-binding domain"/>
    <property type="match status" value="1"/>
</dbReference>
<proteinExistence type="inferred from homology"/>
<organism evidence="8 9">
    <name type="scientific">Sandaracinobacter neustonicus</name>
    <dbReference type="NCBI Taxonomy" id="1715348"/>
    <lineage>
        <taxon>Bacteria</taxon>
        <taxon>Pseudomonadati</taxon>
        <taxon>Pseudomonadota</taxon>
        <taxon>Alphaproteobacteria</taxon>
        <taxon>Sphingomonadales</taxon>
        <taxon>Sphingosinicellaceae</taxon>
        <taxon>Sandaracinobacter</taxon>
    </lineage>
</organism>
<comment type="similarity">
    <text evidence="1">Belongs to the sigma-70 factor family. ECF subfamily.</text>
</comment>
<dbReference type="GO" id="GO:0003677">
    <property type="term" value="F:DNA binding"/>
    <property type="evidence" value="ECO:0007669"/>
    <property type="project" value="UniProtKB-KW"/>
</dbReference>
<dbReference type="PANTHER" id="PTHR43133:SF58">
    <property type="entry name" value="ECF RNA POLYMERASE SIGMA FACTOR SIGD"/>
    <property type="match status" value="1"/>
</dbReference>
<dbReference type="SUPFAM" id="SSF88659">
    <property type="entry name" value="Sigma3 and sigma4 domains of RNA polymerase sigma factors"/>
    <property type="match status" value="1"/>
</dbReference>